<proteinExistence type="predicted"/>
<name>A0A0D1ZV07_9EURO</name>
<accession>A0A0D1ZV07</accession>
<dbReference type="Proteomes" id="UP000053328">
    <property type="component" value="Unassembled WGS sequence"/>
</dbReference>
<dbReference type="RefSeq" id="XP_016236753.1">
    <property type="nucleotide sequence ID" value="XM_016378076.1"/>
</dbReference>
<dbReference type="EMBL" id="KN847494">
    <property type="protein sequence ID" value="KIW16537.1"/>
    <property type="molecule type" value="Genomic_DNA"/>
</dbReference>
<dbReference type="GeneID" id="27330808"/>
<evidence type="ECO:0000313" key="2">
    <source>
        <dbReference type="Proteomes" id="UP000053328"/>
    </source>
</evidence>
<protein>
    <submittedName>
        <fullName evidence="1">Uncharacterized protein</fullName>
    </submittedName>
</protein>
<dbReference type="OrthoDB" id="416217at2759"/>
<dbReference type="AlphaFoldDB" id="A0A0D1ZV07"/>
<dbReference type="VEuPathDB" id="FungiDB:PV08_03725"/>
<gene>
    <name evidence="1" type="ORF">PV08_03725</name>
</gene>
<dbReference type="HOGENOM" id="CLU_098890_0_0_1"/>
<evidence type="ECO:0000313" key="1">
    <source>
        <dbReference type="EMBL" id="KIW16537.1"/>
    </source>
</evidence>
<organism evidence="1 2">
    <name type="scientific">Exophiala spinifera</name>
    <dbReference type="NCBI Taxonomy" id="91928"/>
    <lineage>
        <taxon>Eukaryota</taxon>
        <taxon>Fungi</taxon>
        <taxon>Dikarya</taxon>
        <taxon>Ascomycota</taxon>
        <taxon>Pezizomycotina</taxon>
        <taxon>Eurotiomycetes</taxon>
        <taxon>Chaetothyriomycetidae</taxon>
        <taxon>Chaetothyriales</taxon>
        <taxon>Herpotrichiellaceae</taxon>
        <taxon>Exophiala</taxon>
    </lineage>
</organism>
<keyword evidence="2" id="KW-1185">Reference proteome</keyword>
<reference evidence="1 2" key="1">
    <citation type="submission" date="2015-01" db="EMBL/GenBank/DDBJ databases">
        <title>The Genome Sequence of Exophiala spinifera CBS89968.</title>
        <authorList>
            <consortium name="The Broad Institute Genomics Platform"/>
            <person name="Cuomo C."/>
            <person name="de Hoog S."/>
            <person name="Gorbushina A."/>
            <person name="Stielow B."/>
            <person name="Teixiera M."/>
            <person name="Abouelleil A."/>
            <person name="Chapman S.B."/>
            <person name="Priest M."/>
            <person name="Young S.K."/>
            <person name="Wortman J."/>
            <person name="Nusbaum C."/>
            <person name="Birren B."/>
        </authorList>
    </citation>
    <scope>NUCLEOTIDE SEQUENCE [LARGE SCALE GENOMIC DNA]</scope>
    <source>
        <strain evidence="1 2">CBS 89968</strain>
    </source>
</reference>
<sequence>MKDARELFPWTDNQFQATTNMVNSVCTFKDDEARGRQVTDSSKTEAVQLFLQQFIFHHVGGEPFKSGLIHFVAVLGIDEENRRLREAINFSYVVAGLVWSIRVLAVEILLPAHKRETQPDSHERRLKFQRYRREYLVDGSSTPMSELINLLAYGKYIALNTSNAGSMTWSRDGEIIYYHGLSIPLNSVRSMIISNIERAEELLWRELMWTSNLA</sequence>